<sequence length="126" mass="13158">MRLVRYTEGGRPALGLVDGAGETVIGVAGVLERELGGGLVELLDTWSDQDRSALEAAARGSSGRALRDTPLLAPCAPLRRNVFCVGKNYRDHAEEFERSGYDSSAAPGAAAAQPVIFTKATTAVIG</sequence>
<dbReference type="Gene3D" id="3.90.850.10">
    <property type="entry name" value="Fumarylacetoacetase-like, C-terminal domain"/>
    <property type="match status" value="1"/>
</dbReference>
<dbReference type="InterPro" id="IPR036663">
    <property type="entry name" value="Fumarylacetoacetase_C_sf"/>
</dbReference>
<feature type="non-terminal residue" evidence="1">
    <location>
        <position position="126"/>
    </location>
</feature>
<proteinExistence type="predicted"/>
<reference evidence="1" key="2">
    <citation type="journal article" date="2014" name="ISME J.">
        <title>Microbial stratification in low pH oxic and suboxic macroscopic growths along an acid mine drainage.</title>
        <authorList>
            <person name="Mendez-Garcia C."/>
            <person name="Mesa V."/>
            <person name="Sprenger R.R."/>
            <person name="Richter M."/>
            <person name="Diez M.S."/>
            <person name="Solano J."/>
            <person name="Bargiela R."/>
            <person name="Golyshina O.V."/>
            <person name="Manteca A."/>
            <person name="Ramos J.L."/>
            <person name="Gallego J.R."/>
            <person name="Llorente I."/>
            <person name="Martins Dos Santos V.A."/>
            <person name="Jensen O.N."/>
            <person name="Pelaez A.I."/>
            <person name="Sanchez J."/>
            <person name="Ferrer M."/>
        </authorList>
    </citation>
    <scope>NUCLEOTIDE SEQUENCE</scope>
</reference>
<organism evidence="1">
    <name type="scientific">mine drainage metagenome</name>
    <dbReference type="NCBI Taxonomy" id="410659"/>
    <lineage>
        <taxon>unclassified sequences</taxon>
        <taxon>metagenomes</taxon>
        <taxon>ecological metagenomes</taxon>
    </lineage>
</organism>
<gene>
    <name evidence="1" type="ORF">B1B_05350</name>
</gene>
<protein>
    <submittedName>
        <fullName evidence="1">Protein containing Fumarylacetoacetase</fullName>
        <ecNumber evidence="1">5.3.3.10</ecNumber>
    </submittedName>
</protein>
<keyword evidence="1" id="KW-0413">Isomerase</keyword>
<reference evidence="1" key="1">
    <citation type="submission" date="2013-08" db="EMBL/GenBank/DDBJ databases">
        <authorList>
            <person name="Mendez C."/>
            <person name="Richter M."/>
            <person name="Ferrer M."/>
            <person name="Sanchez J."/>
        </authorList>
    </citation>
    <scope>NUCLEOTIDE SEQUENCE</scope>
</reference>
<evidence type="ECO:0000313" key="1">
    <source>
        <dbReference type="EMBL" id="EQD69472.1"/>
    </source>
</evidence>
<comment type="caution">
    <text evidence="1">The sequence shown here is derived from an EMBL/GenBank/DDBJ whole genome shotgun (WGS) entry which is preliminary data.</text>
</comment>
<dbReference type="AlphaFoldDB" id="T1BII7"/>
<dbReference type="SUPFAM" id="SSF56529">
    <property type="entry name" value="FAH"/>
    <property type="match status" value="1"/>
</dbReference>
<accession>T1BII7</accession>
<dbReference type="GO" id="GO:0008704">
    <property type="term" value="F:5-carboxymethyl-2-hydroxymuconate delta-isomerase activity"/>
    <property type="evidence" value="ECO:0007669"/>
    <property type="project" value="UniProtKB-EC"/>
</dbReference>
<dbReference type="EC" id="5.3.3.10" evidence="1"/>
<name>T1BII7_9ZZZZ</name>
<dbReference type="EMBL" id="AUZY01003382">
    <property type="protein sequence ID" value="EQD69472.1"/>
    <property type="molecule type" value="Genomic_DNA"/>
</dbReference>